<feature type="domain" description="Peptidase M12B" evidence="4">
    <location>
        <begin position="201"/>
        <end position="389"/>
    </location>
</feature>
<dbReference type="SUPFAM" id="SSF49785">
    <property type="entry name" value="Galactose-binding domain-like"/>
    <property type="match status" value="1"/>
</dbReference>
<evidence type="ECO:0000313" key="7">
    <source>
        <dbReference type="Proteomes" id="UP000321907"/>
    </source>
</evidence>
<dbReference type="AlphaFoldDB" id="A0A5C7FDJ0"/>
<dbReference type="InterPro" id="IPR026444">
    <property type="entry name" value="Secre_tail"/>
</dbReference>
<dbReference type="NCBIfam" id="TIGR04183">
    <property type="entry name" value="Por_Secre_tail"/>
    <property type="match status" value="1"/>
</dbReference>
<gene>
    <name evidence="6" type="ORF">FUA23_15740</name>
</gene>
<evidence type="ECO:0000259" key="5">
    <source>
        <dbReference type="PROSITE" id="PS51829"/>
    </source>
</evidence>
<dbReference type="EMBL" id="VOXD01000025">
    <property type="protein sequence ID" value="TXF88260.1"/>
    <property type="molecule type" value="Genomic_DNA"/>
</dbReference>
<dbReference type="Pfam" id="PF13583">
    <property type="entry name" value="Reprolysin_4"/>
    <property type="match status" value="1"/>
</dbReference>
<keyword evidence="7" id="KW-1185">Reference proteome</keyword>
<dbReference type="PROSITE" id="PS51829">
    <property type="entry name" value="P_HOMO_B"/>
    <property type="match status" value="1"/>
</dbReference>
<dbReference type="InterPro" id="IPR013783">
    <property type="entry name" value="Ig-like_fold"/>
</dbReference>
<keyword evidence="2" id="KW-0378">Hydrolase</keyword>
<accession>A0A5C7FDJ0</accession>
<keyword evidence="1" id="KW-0645">Protease</keyword>
<dbReference type="PROSITE" id="PS50215">
    <property type="entry name" value="ADAM_MEPRO"/>
    <property type="match status" value="1"/>
</dbReference>
<dbReference type="SUPFAM" id="SSF55486">
    <property type="entry name" value="Metalloproteases ('zincins'), catalytic domain"/>
    <property type="match status" value="1"/>
</dbReference>
<evidence type="ECO:0000313" key="6">
    <source>
        <dbReference type="EMBL" id="TXF88260.1"/>
    </source>
</evidence>
<protein>
    <submittedName>
        <fullName evidence="6">T9SS type A sorting domain-containing protein</fullName>
    </submittedName>
</protein>
<dbReference type="InterPro" id="IPR008979">
    <property type="entry name" value="Galactose-bd-like_sf"/>
</dbReference>
<dbReference type="InterPro" id="IPR001590">
    <property type="entry name" value="Peptidase_M12B"/>
</dbReference>
<name>A0A5C7FDJ0_9BACT</name>
<feature type="domain" description="P/Homo B" evidence="5">
    <location>
        <begin position="847"/>
        <end position="1003"/>
    </location>
</feature>
<dbReference type="RefSeq" id="WP_147931713.1">
    <property type="nucleotide sequence ID" value="NZ_VOXD01000025.1"/>
</dbReference>
<comment type="caution">
    <text evidence="6">The sequence shown here is derived from an EMBL/GenBank/DDBJ whole genome shotgun (WGS) entry which is preliminary data.</text>
</comment>
<feature type="signal peptide" evidence="3">
    <location>
        <begin position="1"/>
        <end position="19"/>
    </location>
</feature>
<evidence type="ECO:0000256" key="1">
    <source>
        <dbReference type="ARBA" id="ARBA00022670"/>
    </source>
</evidence>
<feature type="chain" id="PRO_5022672048" evidence="3">
    <location>
        <begin position="20"/>
        <end position="1203"/>
    </location>
</feature>
<dbReference type="InterPro" id="IPR002884">
    <property type="entry name" value="P_dom"/>
</dbReference>
<dbReference type="GO" id="GO:0004222">
    <property type="term" value="F:metalloendopeptidase activity"/>
    <property type="evidence" value="ECO:0007669"/>
    <property type="project" value="InterPro"/>
</dbReference>
<dbReference type="InterPro" id="IPR024079">
    <property type="entry name" value="MetalloPept_cat_dom_sf"/>
</dbReference>
<reference evidence="6 7" key="1">
    <citation type="submission" date="2019-08" db="EMBL/GenBank/DDBJ databases">
        <title>Lewinella sp. strain SSH13 Genome sequencing and assembly.</title>
        <authorList>
            <person name="Kim I."/>
        </authorList>
    </citation>
    <scope>NUCLEOTIDE SEQUENCE [LARGE SCALE GENOMIC DNA]</scope>
    <source>
        <strain evidence="6 7">SSH13</strain>
    </source>
</reference>
<dbReference type="Proteomes" id="UP000321907">
    <property type="component" value="Unassembled WGS sequence"/>
</dbReference>
<evidence type="ECO:0000259" key="4">
    <source>
        <dbReference type="PROSITE" id="PS50215"/>
    </source>
</evidence>
<dbReference type="GO" id="GO:0006508">
    <property type="term" value="P:proteolysis"/>
    <property type="evidence" value="ECO:0007669"/>
    <property type="project" value="UniProtKB-KW"/>
</dbReference>
<dbReference type="Gene3D" id="3.40.390.10">
    <property type="entry name" value="Collagenase (Catalytic Domain)"/>
    <property type="match status" value="1"/>
</dbReference>
<dbReference type="OrthoDB" id="9792152at2"/>
<proteinExistence type="predicted"/>
<sequence length="1203" mass="129309">MIRLLSLALALCVTLGLTAQTSPFQFTGSVAVTSEIQDVKTVSVDLDLLRDELKQAPLEFQGLKSKTVVSLPLPGGGFAEFTAYNSPMADDPELGSYRLVGPWGGGRVATSPNKMSAVVRGPNGYFVIDPIEDNSGNYRVSNYSEFMAMAAEDEGEMSCGYDDVNMPDYADLELSEEMLERGAHAGAHNGLKAGNEARELRVYDLIITNTGEFADRVGGTKAAVREAYNTVVSTINAIFENEVGIRMQLTIVDTLIYLDAASDPYINPDQEGGRLLGQVLPAFTAAGIPLGSYDLGHILTGRCSDVGGVVSGNACNDGGKTRGVTCVGGTVVAAALRIMAHEVAHQFSVSHSWNNCPGNDGQRASGTAFEPGSGTTIMSYAGACGSQNIGGEQSYYHVGSLEQFLTFTRETGAADCATVIETDNFTPEVDFDYEDDFTIPVSTPFRLTGTATDANGDALTYTWEQYDLGPASDINNPSGNAPLFRSFFPVPDGNVRYFPTLNRIVNDIQDNEEVLPTYTREMTFRLTARDNNPMAGGVDWKQLHFFTSDVAGPFLVDDIAGGDLHVGDYREITWDVANTDQAPVNCKRVNIVMSTDGGETFDIVLAEDAPNIGSAFITVPEEALTSSGRIMVEAADNVFLNVNTSEFNVLPAEVPSFTLEPSTRFEEVCLPDVLSIELNTGSILNFAAPIALSIDTENLPDGAVAEFSDDILVPGVDGTLTVDLSDVRYSGPLEVVVVAVAEGQDTARRTILFDVTDNDYSDLATTAPAEGTTGVILATTFNWTDAVNADTYEIEIATSPTFSEESIFERSSGLTSTNYLPAEFFDSNTLYFWRIRPTNVCGAGEWTDPNSFRTVNSSCTPYKTEDDVNLPGSGPSYVRTSALFIEESGAISDVNLPNVDVRYNFVSKLTLTLISPAGTRVVLYDEKCFSTNRLDLGFDDDAPVAVACPPDDERVFIPEGSLADFNGEDIFGEWLLEVAVSETGNGAGSIISWDIEFCADVSASNLSRINNTATEVEPLGRSVVLKEKLSVTSDQYNSGDVMYTLTALPEFGNLELYGNVLQVGDSFSQADINGLGLFYESADADADTDDFGYVVTTPDGGYLAVAYHDVLIFDGAIVSNREVSALEAGLSVFPNPVANDLSIRWDVAINRNIDLELFDMNGRLLQSSRVDGAAKAATLNTSALPSGVYLLRIDGAVRRVVKR</sequence>
<dbReference type="Gene3D" id="2.60.40.10">
    <property type="entry name" value="Immunoglobulins"/>
    <property type="match status" value="1"/>
</dbReference>
<dbReference type="Pfam" id="PF18962">
    <property type="entry name" value="Por_Secre_tail"/>
    <property type="match status" value="1"/>
</dbReference>
<dbReference type="Gene3D" id="2.60.120.260">
    <property type="entry name" value="Galactose-binding domain-like"/>
    <property type="match status" value="1"/>
</dbReference>
<dbReference type="GO" id="GO:0004252">
    <property type="term" value="F:serine-type endopeptidase activity"/>
    <property type="evidence" value="ECO:0007669"/>
    <property type="project" value="InterPro"/>
</dbReference>
<evidence type="ECO:0000256" key="2">
    <source>
        <dbReference type="ARBA" id="ARBA00022801"/>
    </source>
</evidence>
<evidence type="ECO:0000256" key="3">
    <source>
        <dbReference type="SAM" id="SignalP"/>
    </source>
</evidence>
<dbReference type="Pfam" id="PF01483">
    <property type="entry name" value="P_proprotein"/>
    <property type="match status" value="1"/>
</dbReference>
<keyword evidence="3" id="KW-0732">Signal</keyword>
<organism evidence="6 7">
    <name type="scientific">Neolewinella aurantiaca</name>
    <dbReference type="NCBI Taxonomy" id="2602767"/>
    <lineage>
        <taxon>Bacteria</taxon>
        <taxon>Pseudomonadati</taxon>
        <taxon>Bacteroidota</taxon>
        <taxon>Saprospiria</taxon>
        <taxon>Saprospirales</taxon>
        <taxon>Lewinellaceae</taxon>
        <taxon>Neolewinella</taxon>
    </lineage>
</organism>